<dbReference type="Proteomes" id="UP000441208">
    <property type="component" value="Unassembled WGS sequence"/>
</dbReference>
<evidence type="ECO:0000313" key="7">
    <source>
        <dbReference type="EMBL" id="KAE9188160.1"/>
    </source>
</evidence>
<evidence type="ECO:0000313" key="15">
    <source>
        <dbReference type="Proteomes" id="UP000441208"/>
    </source>
</evidence>
<evidence type="ECO:0000313" key="2">
    <source>
        <dbReference type="EMBL" id="KAE8925130.1"/>
    </source>
</evidence>
<dbReference type="EMBL" id="QXGC01002283">
    <property type="protein sequence ID" value="KAE9188160.1"/>
    <property type="molecule type" value="Genomic_DNA"/>
</dbReference>
<feature type="signal peptide" evidence="1">
    <location>
        <begin position="1"/>
        <end position="15"/>
    </location>
</feature>
<evidence type="ECO:0000313" key="14">
    <source>
        <dbReference type="Proteomes" id="UP000440732"/>
    </source>
</evidence>
<evidence type="ECO:0000313" key="12">
    <source>
        <dbReference type="Proteomes" id="UP000437068"/>
    </source>
</evidence>
<dbReference type="EMBL" id="QXFZ01002313">
    <property type="protein sequence ID" value="KAE9078397.1"/>
    <property type="molecule type" value="Genomic_DNA"/>
</dbReference>
<dbReference type="EMBL" id="QXGD01002330">
    <property type="protein sequence ID" value="KAE9190123.1"/>
    <property type="molecule type" value="Genomic_DNA"/>
</dbReference>
<comment type="caution">
    <text evidence="9">The sequence shown here is derived from an EMBL/GenBank/DDBJ whole genome shotgun (WGS) entry which is preliminary data.</text>
</comment>
<evidence type="ECO:0000256" key="1">
    <source>
        <dbReference type="SAM" id="SignalP"/>
    </source>
</evidence>
<evidence type="ECO:0000313" key="3">
    <source>
        <dbReference type="EMBL" id="KAE9078397.1"/>
    </source>
</evidence>
<keyword evidence="1" id="KW-0732">Signal</keyword>
<sequence length="78" mass="8312">MMLMMMSCTVLVVHAQCQNLRIVGIRAVTQEVDSGVLEGHLARQHDHVGASPYEAMVLAGCAGGVTQQTTADRSATTR</sequence>
<evidence type="ECO:0000313" key="16">
    <source>
        <dbReference type="Proteomes" id="UP000476176"/>
    </source>
</evidence>
<evidence type="ECO:0000313" key="13">
    <source>
        <dbReference type="Proteomes" id="UP000440367"/>
    </source>
</evidence>
<proteinExistence type="predicted"/>
<dbReference type="Proteomes" id="UP000488956">
    <property type="component" value="Unassembled WGS sequence"/>
</dbReference>
<accession>A0A6A4C073</accession>
<dbReference type="OrthoDB" id="10283737at2759"/>
<evidence type="ECO:0000313" key="10">
    <source>
        <dbReference type="Proteomes" id="UP000429523"/>
    </source>
</evidence>
<evidence type="ECO:0008006" key="18">
    <source>
        <dbReference type="Google" id="ProtNLM"/>
    </source>
</evidence>
<dbReference type="Proteomes" id="UP000440732">
    <property type="component" value="Unassembled WGS sequence"/>
</dbReference>
<keyword evidence="11" id="KW-1185">Reference proteome</keyword>
<dbReference type="Proteomes" id="UP000429523">
    <property type="component" value="Unassembled WGS sequence"/>
</dbReference>
<dbReference type="Proteomes" id="UP000476176">
    <property type="component" value="Unassembled WGS sequence"/>
</dbReference>
<dbReference type="EMBL" id="QXGB01002324">
    <property type="protein sequence ID" value="KAE9179055.1"/>
    <property type="molecule type" value="Genomic_DNA"/>
</dbReference>
<evidence type="ECO:0000313" key="4">
    <source>
        <dbReference type="EMBL" id="KAE9078758.1"/>
    </source>
</evidence>
<evidence type="ECO:0000313" key="8">
    <source>
        <dbReference type="EMBL" id="KAE9190123.1"/>
    </source>
</evidence>
<dbReference type="AlphaFoldDB" id="A0A6A4C073"/>
<dbReference type="Proteomes" id="UP000437068">
    <property type="component" value="Unassembled WGS sequence"/>
</dbReference>
<evidence type="ECO:0000313" key="11">
    <source>
        <dbReference type="Proteomes" id="UP000433483"/>
    </source>
</evidence>
<evidence type="ECO:0000313" key="17">
    <source>
        <dbReference type="Proteomes" id="UP000488956"/>
    </source>
</evidence>
<dbReference type="EMBL" id="QXGF01002337">
    <property type="protein sequence ID" value="KAE8925130.1"/>
    <property type="molecule type" value="Genomic_DNA"/>
</dbReference>
<dbReference type="EMBL" id="QXGE01002287">
    <property type="protein sequence ID" value="KAE9283179.1"/>
    <property type="molecule type" value="Genomic_DNA"/>
</dbReference>
<dbReference type="Proteomes" id="UP000433483">
    <property type="component" value="Unassembled WGS sequence"/>
</dbReference>
<gene>
    <name evidence="9" type="ORF">PF001_g22976</name>
    <name evidence="8" type="ORF">PF002_g24855</name>
    <name evidence="7" type="ORF">PF004_g22586</name>
    <name evidence="6" type="ORF">PF005_g23830</name>
    <name evidence="5" type="ORF">PF006_g23075</name>
    <name evidence="3" type="ORF">PF007_g23875</name>
    <name evidence="2" type="ORF">PF009_g24656</name>
    <name evidence="4" type="ORF">PF010_g23022</name>
</gene>
<feature type="chain" id="PRO_5036381147" description="Secreted protein" evidence="1">
    <location>
        <begin position="16"/>
        <end position="78"/>
    </location>
</feature>
<dbReference type="EMBL" id="QXFX01002272">
    <property type="protein sequence ID" value="KAE9078758.1"/>
    <property type="molecule type" value="Genomic_DNA"/>
</dbReference>
<organism evidence="9 12">
    <name type="scientific">Phytophthora fragariae</name>
    <dbReference type="NCBI Taxonomy" id="53985"/>
    <lineage>
        <taxon>Eukaryota</taxon>
        <taxon>Sar</taxon>
        <taxon>Stramenopiles</taxon>
        <taxon>Oomycota</taxon>
        <taxon>Peronosporomycetes</taxon>
        <taxon>Peronosporales</taxon>
        <taxon>Peronosporaceae</taxon>
        <taxon>Phytophthora</taxon>
    </lineage>
</organism>
<reference evidence="10 11" key="1">
    <citation type="submission" date="2018-08" db="EMBL/GenBank/DDBJ databases">
        <title>Genomic investigation of the strawberry pathogen Phytophthora fragariae indicates pathogenicity is determined by transcriptional variation in three key races.</title>
        <authorList>
            <person name="Adams T.M."/>
            <person name="Armitage A.D."/>
            <person name="Sobczyk M.K."/>
            <person name="Bates H.J."/>
            <person name="Dunwell J.M."/>
            <person name="Nellist C.F."/>
            <person name="Harrison R.J."/>
        </authorList>
    </citation>
    <scope>NUCLEOTIDE SEQUENCE [LARGE SCALE GENOMIC DNA]</scope>
    <source>
        <strain evidence="9 12">A4</strain>
        <strain evidence="8 13">BC-1</strain>
        <strain evidence="7 16">BC-23</strain>
        <strain evidence="6 11">NOV-27</strain>
        <strain evidence="5 14">NOV-5</strain>
        <strain evidence="3 15">NOV-71</strain>
        <strain evidence="2 10">NOV-9</strain>
        <strain evidence="4 17">ONT-3</strain>
    </source>
</reference>
<evidence type="ECO:0000313" key="5">
    <source>
        <dbReference type="EMBL" id="KAE9099706.1"/>
    </source>
</evidence>
<evidence type="ECO:0000313" key="6">
    <source>
        <dbReference type="EMBL" id="KAE9179055.1"/>
    </source>
</evidence>
<dbReference type="Proteomes" id="UP000440367">
    <property type="component" value="Unassembled WGS sequence"/>
</dbReference>
<protein>
    <recommendedName>
        <fullName evidence="18">Secreted protein</fullName>
    </recommendedName>
</protein>
<name>A0A6A4C073_9STRA</name>
<dbReference type="EMBL" id="QXGA01002326">
    <property type="protein sequence ID" value="KAE9099706.1"/>
    <property type="molecule type" value="Genomic_DNA"/>
</dbReference>
<evidence type="ECO:0000313" key="9">
    <source>
        <dbReference type="EMBL" id="KAE9283179.1"/>
    </source>
</evidence>